<evidence type="ECO:0000256" key="2">
    <source>
        <dbReference type="ARBA" id="ARBA00023082"/>
    </source>
</evidence>
<dbReference type="InterPro" id="IPR014322">
    <property type="entry name" value="RNA_pol_sigma-B/F/G"/>
</dbReference>
<dbReference type="Pfam" id="PF04545">
    <property type="entry name" value="Sigma70_r4"/>
    <property type="match status" value="1"/>
</dbReference>
<gene>
    <name evidence="8" type="ORF">VA596_15595</name>
</gene>
<evidence type="ECO:0000256" key="1">
    <source>
        <dbReference type="ARBA" id="ARBA00023015"/>
    </source>
</evidence>
<feature type="domain" description="RNA polymerase sigma-70 region 4" evidence="7">
    <location>
        <begin position="206"/>
        <end position="254"/>
    </location>
</feature>
<dbReference type="Pfam" id="PF04542">
    <property type="entry name" value="Sigma70_r2"/>
    <property type="match status" value="1"/>
</dbReference>
<dbReference type="InterPro" id="IPR000943">
    <property type="entry name" value="RNA_pol_sigma70"/>
</dbReference>
<evidence type="ECO:0000259" key="7">
    <source>
        <dbReference type="Pfam" id="PF04545"/>
    </source>
</evidence>
<evidence type="ECO:0000313" key="9">
    <source>
        <dbReference type="Proteomes" id="UP001304298"/>
    </source>
</evidence>
<sequence length="261" mass="28583">MTADRRSGRKSDGYAHCRPLFDELAALPAGHPDRRRLRELLILEHLPLAENIATRFNGRGQPRDDLVQVARMGLVKAVDRFDPAQGADFLSFAVPTVMGEIRRFFRDTGWAMRVPRALKELRGRLNQGTTDLAQLLGRAPTPTELAGHLGIDVETVRDGLHAANCYETSSLDRPAGDAGGATVADSVGEVDARIELVEDHQTIAPLLQGLPSRERAIVMMRFFDEMSQSQIAARVGVSQMQVSRILSKVLSDLRAQLGGPA</sequence>
<dbReference type="NCBIfam" id="TIGR02937">
    <property type="entry name" value="sigma70-ECF"/>
    <property type="match status" value="1"/>
</dbReference>
<comment type="caution">
    <text evidence="8">The sequence shown here is derived from an EMBL/GenBank/DDBJ whole genome shotgun (WGS) entry which is preliminary data.</text>
</comment>
<dbReference type="InterPro" id="IPR013324">
    <property type="entry name" value="RNA_pol_sigma_r3/r4-like"/>
</dbReference>
<dbReference type="RefSeq" id="WP_323327766.1">
    <property type="nucleotide sequence ID" value="NZ_JAYFSI010000002.1"/>
</dbReference>
<keyword evidence="1" id="KW-0805">Transcription regulation</keyword>
<dbReference type="PANTHER" id="PTHR30385:SF4">
    <property type="entry name" value="RNA POLYMERASE SIGMA-E FACTOR"/>
    <property type="match status" value="1"/>
</dbReference>
<evidence type="ECO:0000313" key="8">
    <source>
        <dbReference type="EMBL" id="MEA5360971.1"/>
    </source>
</evidence>
<dbReference type="Gene3D" id="1.20.140.160">
    <property type="match status" value="1"/>
</dbReference>
<dbReference type="InterPro" id="IPR013325">
    <property type="entry name" value="RNA_pol_sigma_r2"/>
</dbReference>
<dbReference type="SUPFAM" id="SSF88946">
    <property type="entry name" value="Sigma2 domain of RNA polymerase sigma factors"/>
    <property type="match status" value="1"/>
</dbReference>
<dbReference type="CDD" id="cd06171">
    <property type="entry name" value="Sigma70_r4"/>
    <property type="match status" value="1"/>
</dbReference>
<protein>
    <submittedName>
        <fullName evidence="8">SigB/SigF/SigG family RNA polymerase sigma factor</fullName>
    </submittedName>
</protein>
<dbReference type="EMBL" id="JAYFSI010000002">
    <property type="protein sequence ID" value="MEA5360971.1"/>
    <property type="molecule type" value="Genomic_DNA"/>
</dbReference>
<dbReference type="PANTHER" id="PTHR30385">
    <property type="entry name" value="SIGMA FACTOR F FLAGELLAR"/>
    <property type="match status" value="1"/>
</dbReference>
<feature type="domain" description="RNA polymerase sigma-70 region 2" evidence="6">
    <location>
        <begin position="41"/>
        <end position="110"/>
    </location>
</feature>
<evidence type="ECO:0000256" key="4">
    <source>
        <dbReference type="ARBA" id="ARBA00023163"/>
    </source>
</evidence>
<dbReference type="NCBIfam" id="TIGR02980">
    <property type="entry name" value="SigBFG"/>
    <property type="match status" value="1"/>
</dbReference>
<dbReference type="Pfam" id="PF04539">
    <property type="entry name" value="Sigma70_r3"/>
    <property type="match status" value="1"/>
</dbReference>
<keyword evidence="4" id="KW-0804">Transcription</keyword>
<keyword evidence="2" id="KW-0731">Sigma factor</keyword>
<dbReference type="Proteomes" id="UP001304298">
    <property type="component" value="Unassembled WGS sequence"/>
</dbReference>
<evidence type="ECO:0000259" key="6">
    <source>
        <dbReference type="Pfam" id="PF04542"/>
    </source>
</evidence>
<dbReference type="SUPFAM" id="SSF88659">
    <property type="entry name" value="Sigma3 and sigma4 domains of RNA polymerase sigma factors"/>
    <property type="match status" value="2"/>
</dbReference>
<dbReference type="InterPro" id="IPR007630">
    <property type="entry name" value="RNA_pol_sigma70_r4"/>
</dbReference>
<keyword evidence="9" id="KW-1185">Reference proteome</keyword>
<dbReference type="InterPro" id="IPR014284">
    <property type="entry name" value="RNA_pol_sigma-70_dom"/>
</dbReference>
<proteinExistence type="predicted"/>
<dbReference type="InterPro" id="IPR007627">
    <property type="entry name" value="RNA_pol_sigma70_r2"/>
</dbReference>
<reference evidence="8 9" key="1">
    <citation type="submission" date="2023-12" db="EMBL/GenBank/DDBJ databases">
        <title>Amycolatopsis sp. V23-08.</title>
        <authorList>
            <person name="Somphong A."/>
        </authorList>
    </citation>
    <scope>NUCLEOTIDE SEQUENCE [LARGE SCALE GENOMIC DNA]</scope>
    <source>
        <strain evidence="8 9">V23-08</strain>
    </source>
</reference>
<evidence type="ECO:0000259" key="5">
    <source>
        <dbReference type="Pfam" id="PF04539"/>
    </source>
</evidence>
<accession>A0ABU5R427</accession>
<feature type="domain" description="RNA polymerase sigma-70 region 3" evidence="5">
    <location>
        <begin position="120"/>
        <end position="185"/>
    </location>
</feature>
<name>A0ABU5R427_9PSEU</name>
<dbReference type="InterPro" id="IPR007624">
    <property type="entry name" value="RNA_pol_sigma70_r3"/>
</dbReference>
<dbReference type="PRINTS" id="PR00046">
    <property type="entry name" value="SIGMA70FCT"/>
</dbReference>
<organism evidence="8 9">
    <name type="scientific">Amycolatopsis heterodermiae</name>
    <dbReference type="NCBI Taxonomy" id="3110235"/>
    <lineage>
        <taxon>Bacteria</taxon>
        <taxon>Bacillati</taxon>
        <taxon>Actinomycetota</taxon>
        <taxon>Actinomycetes</taxon>
        <taxon>Pseudonocardiales</taxon>
        <taxon>Pseudonocardiaceae</taxon>
        <taxon>Amycolatopsis</taxon>
    </lineage>
</organism>
<evidence type="ECO:0000256" key="3">
    <source>
        <dbReference type="ARBA" id="ARBA00023125"/>
    </source>
</evidence>
<keyword evidence="3" id="KW-0238">DNA-binding</keyword>
<dbReference type="Gene3D" id="1.20.120.1810">
    <property type="match status" value="1"/>
</dbReference>